<keyword evidence="1" id="KW-0812">Transmembrane</keyword>
<dbReference type="AlphaFoldDB" id="A0A4Y8IQW8"/>
<evidence type="ECO:0000313" key="2">
    <source>
        <dbReference type="EMBL" id="TFB22864.1"/>
    </source>
</evidence>
<dbReference type="EMBL" id="SOPW01000005">
    <property type="protein sequence ID" value="TFB22864.1"/>
    <property type="molecule type" value="Genomic_DNA"/>
</dbReference>
<evidence type="ECO:0000313" key="3">
    <source>
        <dbReference type="Proteomes" id="UP000297975"/>
    </source>
</evidence>
<accession>A0A4Y8IQW8</accession>
<protein>
    <submittedName>
        <fullName evidence="2">Uncharacterized protein</fullName>
    </submittedName>
</protein>
<keyword evidence="1" id="KW-1133">Transmembrane helix</keyword>
<gene>
    <name evidence="2" type="ORF">E3U55_06395</name>
</gene>
<keyword evidence="3" id="KW-1185">Reference proteome</keyword>
<feature type="transmembrane region" description="Helical" evidence="1">
    <location>
        <begin position="76"/>
        <end position="95"/>
    </location>
</feature>
<reference evidence="2 3" key="1">
    <citation type="submission" date="2019-03" db="EMBL/GenBank/DDBJ databases">
        <authorList>
            <person name="He R.-H."/>
        </authorList>
    </citation>
    <scope>NUCLEOTIDE SEQUENCE [LARGE SCALE GENOMIC DNA]</scope>
    <source>
        <strain evidence="3">SH 714</strain>
    </source>
</reference>
<sequence length="98" mass="10817">MKTGFAFILELLRIAILFIVIGGVLWALIENVYDNSSTTAWVTSLAVLIIFFVLYRNILQFSGWYKGKGRNKLSKSVTLSLIGASIILLLAPLALEAL</sequence>
<dbReference type="Proteomes" id="UP000297975">
    <property type="component" value="Unassembled WGS sequence"/>
</dbReference>
<feature type="transmembrane region" description="Helical" evidence="1">
    <location>
        <begin position="7"/>
        <end position="29"/>
    </location>
</feature>
<comment type="caution">
    <text evidence="2">The sequence shown here is derived from an EMBL/GenBank/DDBJ whole genome shotgun (WGS) entry which is preliminary data.</text>
</comment>
<evidence type="ECO:0000256" key="1">
    <source>
        <dbReference type="SAM" id="Phobius"/>
    </source>
</evidence>
<keyword evidence="1" id="KW-0472">Membrane</keyword>
<organism evidence="2 3">
    <name type="scientific">Filobacillus milosensis</name>
    <dbReference type="NCBI Taxonomy" id="94137"/>
    <lineage>
        <taxon>Bacteria</taxon>
        <taxon>Bacillati</taxon>
        <taxon>Bacillota</taxon>
        <taxon>Bacilli</taxon>
        <taxon>Bacillales</taxon>
        <taxon>Bacillaceae</taxon>
        <taxon>Filobacillus</taxon>
    </lineage>
</organism>
<dbReference type="RefSeq" id="WP_134339595.1">
    <property type="nucleotide sequence ID" value="NZ_SOPW01000005.1"/>
</dbReference>
<proteinExistence type="predicted"/>
<name>A0A4Y8IQW8_9BACI</name>
<dbReference type="OrthoDB" id="2428268at2"/>
<feature type="transmembrane region" description="Helical" evidence="1">
    <location>
        <begin position="35"/>
        <end position="55"/>
    </location>
</feature>